<dbReference type="AlphaFoldDB" id="A0A5B7HKD4"/>
<proteinExistence type="predicted"/>
<accession>A0A5B7HKD4</accession>
<protein>
    <submittedName>
        <fullName evidence="2">Uncharacterized protein</fullName>
    </submittedName>
</protein>
<gene>
    <name evidence="2" type="ORF">E2C01_064451</name>
</gene>
<sequence>MLHLTEVSLFCVENNVTHSSLTRRPRGTLGPQHVKGEGVLGGSRAPTTLLKSQSSPAQPSPAQPRALGQA</sequence>
<name>A0A5B7HKD4_PORTR</name>
<dbReference type="Proteomes" id="UP000324222">
    <property type="component" value="Unassembled WGS sequence"/>
</dbReference>
<evidence type="ECO:0000256" key="1">
    <source>
        <dbReference type="SAM" id="MobiDB-lite"/>
    </source>
</evidence>
<evidence type="ECO:0000313" key="2">
    <source>
        <dbReference type="EMBL" id="MPC70209.1"/>
    </source>
</evidence>
<organism evidence="2 3">
    <name type="scientific">Portunus trituberculatus</name>
    <name type="common">Swimming crab</name>
    <name type="synonym">Neptunus trituberculatus</name>
    <dbReference type="NCBI Taxonomy" id="210409"/>
    <lineage>
        <taxon>Eukaryota</taxon>
        <taxon>Metazoa</taxon>
        <taxon>Ecdysozoa</taxon>
        <taxon>Arthropoda</taxon>
        <taxon>Crustacea</taxon>
        <taxon>Multicrustacea</taxon>
        <taxon>Malacostraca</taxon>
        <taxon>Eumalacostraca</taxon>
        <taxon>Eucarida</taxon>
        <taxon>Decapoda</taxon>
        <taxon>Pleocyemata</taxon>
        <taxon>Brachyura</taxon>
        <taxon>Eubrachyura</taxon>
        <taxon>Portunoidea</taxon>
        <taxon>Portunidae</taxon>
        <taxon>Portuninae</taxon>
        <taxon>Portunus</taxon>
    </lineage>
</organism>
<comment type="caution">
    <text evidence="2">The sequence shown here is derived from an EMBL/GenBank/DDBJ whole genome shotgun (WGS) entry which is preliminary data.</text>
</comment>
<reference evidence="2 3" key="1">
    <citation type="submission" date="2019-05" db="EMBL/GenBank/DDBJ databases">
        <title>Another draft genome of Portunus trituberculatus and its Hox gene families provides insights of decapod evolution.</title>
        <authorList>
            <person name="Jeong J.-H."/>
            <person name="Song I."/>
            <person name="Kim S."/>
            <person name="Choi T."/>
            <person name="Kim D."/>
            <person name="Ryu S."/>
            <person name="Kim W."/>
        </authorList>
    </citation>
    <scope>NUCLEOTIDE SEQUENCE [LARGE SCALE GENOMIC DNA]</scope>
    <source>
        <tissue evidence="2">Muscle</tissue>
    </source>
</reference>
<feature type="region of interest" description="Disordered" evidence="1">
    <location>
        <begin position="16"/>
        <end position="70"/>
    </location>
</feature>
<keyword evidence="3" id="KW-1185">Reference proteome</keyword>
<evidence type="ECO:0000313" key="3">
    <source>
        <dbReference type="Proteomes" id="UP000324222"/>
    </source>
</evidence>
<dbReference type="EMBL" id="VSRR010030756">
    <property type="protein sequence ID" value="MPC70209.1"/>
    <property type="molecule type" value="Genomic_DNA"/>
</dbReference>